<evidence type="ECO:0000313" key="6">
    <source>
        <dbReference type="EMBL" id="WNR45694.1"/>
    </source>
</evidence>
<reference evidence="6" key="1">
    <citation type="submission" date="2022-02" db="EMBL/GenBank/DDBJ databases">
        <title>Paenibacillus sp. MBLB1832 Whole Genome Shotgun Sequencing.</title>
        <authorList>
            <person name="Hwang C.Y."/>
            <person name="Cho E.-S."/>
            <person name="Seo M.-J."/>
        </authorList>
    </citation>
    <scope>NUCLEOTIDE SEQUENCE</scope>
    <source>
        <strain evidence="6">MBLB1832</strain>
    </source>
</reference>
<dbReference type="PROSITE" id="PS50883">
    <property type="entry name" value="EAL"/>
    <property type="match status" value="1"/>
</dbReference>
<evidence type="ECO:0000259" key="3">
    <source>
        <dbReference type="PROSITE" id="PS50839"/>
    </source>
</evidence>
<feature type="domain" description="GGDEF" evidence="5">
    <location>
        <begin position="362"/>
        <end position="495"/>
    </location>
</feature>
<dbReference type="InterPro" id="IPR001633">
    <property type="entry name" value="EAL_dom"/>
</dbReference>
<keyword evidence="7" id="KW-1185">Reference proteome</keyword>
<evidence type="ECO:0000313" key="7">
    <source>
        <dbReference type="Proteomes" id="UP001304650"/>
    </source>
</evidence>
<dbReference type="CDD" id="cd01949">
    <property type="entry name" value="GGDEF"/>
    <property type="match status" value="1"/>
</dbReference>
<proteinExistence type="predicted"/>
<dbReference type="PANTHER" id="PTHR44757">
    <property type="entry name" value="DIGUANYLATE CYCLASE DGCP"/>
    <property type="match status" value="1"/>
</dbReference>
<dbReference type="InterPro" id="IPR035919">
    <property type="entry name" value="EAL_sf"/>
</dbReference>
<name>A0AA96RLR5_9BACL</name>
<sequence length="771" mass="87416">MNKMKYAILALIFVLLFTSSESVLQTYKTSLIKELQITESAQLSAKAVALQSVINRNFNLMVSLEAYVNSEDWRNKDDQQVHAYLEALYTGAQASAFNLIIAPQGIMKYVFPKKGNESIINWNLLTDPRQNVQEQIARGLETRKMTTNGPFKLLQGINGLVARKAIYQNGSFWGFVSVAINVDHLLLESGILWNETVGLQLAIRTPGMPAFFGDNEIFVGAPMTAVIDLQDTKWEIAASPSLAAINVINKQILVVRCAILFILILGLIFILYILRQRDRLSQKVNERTQELQVANDDLTAANEELIAGQQELQESTKRMQESEKLLSYMAYHDVLTGIHNRAHFQTILEEQIASDVTKHTPQSRAVLFFDLDNFKMVNDSHGHHTGDSMLQEVVHRVQQSQLKWHTFARFGGDEFAILLEDCANEAEIEAFCEGLIDVLKPPCVLEERSFFINISIGIVQYPKGGTTWDALLKNADIAMYMAKKESGSSYTFFDQKMAQQSILKLEMGNHLRQSLERNELEIVYQPQIDCEQGKIVGVEALLRWNHTNKGYISPSEFIPLSEELGLIVSMGEWVLRGACWQMKEWHNLTQVPLTISVNISVKQLSDERFVDKVIAILAETGLEARYLEMEITENVAMQDEQIVVLHRLRELGIAISVDDFGTHYSSLSYLKRFPVTKIKLDQSFVRDVQIDGKDRAMIKAIISVANAFQLQMIAEGVETEEQASFLVANGCNQIQGYYFYKPMRAEQLQTALQEDLHRKFAFMEADFMSHI</sequence>
<dbReference type="InterPro" id="IPR029787">
    <property type="entry name" value="Nucleotide_cyclase"/>
</dbReference>
<dbReference type="Gene3D" id="3.20.20.450">
    <property type="entry name" value="EAL domain"/>
    <property type="match status" value="1"/>
</dbReference>
<feature type="coiled-coil region" evidence="1">
    <location>
        <begin position="277"/>
        <end position="318"/>
    </location>
</feature>
<keyword evidence="2" id="KW-0812">Transmembrane</keyword>
<dbReference type="Proteomes" id="UP001304650">
    <property type="component" value="Chromosome"/>
</dbReference>
<dbReference type="PROSITE" id="PS50839">
    <property type="entry name" value="CHASE"/>
    <property type="match status" value="1"/>
</dbReference>
<evidence type="ECO:0000259" key="4">
    <source>
        <dbReference type="PROSITE" id="PS50883"/>
    </source>
</evidence>
<dbReference type="Pfam" id="PF00990">
    <property type="entry name" value="GGDEF"/>
    <property type="match status" value="1"/>
</dbReference>
<dbReference type="CDD" id="cd01948">
    <property type="entry name" value="EAL"/>
    <property type="match status" value="1"/>
</dbReference>
<feature type="domain" description="EAL" evidence="4">
    <location>
        <begin position="504"/>
        <end position="756"/>
    </location>
</feature>
<keyword evidence="1" id="KW-0175">Coiled coil</keyword>
<dbReference type="GO" id="GO:0003824">
    <property type="term" value="F:catalytic activity"/>
    <property type="evidence" value="ECO:0007669"/>
    <property type="project" value="UniProtKB-ARBA"/>
</dbReference>
<dbReference type="PROSITE" id="PS50887">
    <property type="entry name" value="GGDEF"/>
    <property type="match status" value="1"/>
</dbReference>
<dbReference type="SMART" id="SM00267">
    <property type="entry name" value="GGDEF"/>
    <property type="match status" value="1"/>
</dbReference>
<keyword evidence="2" id="KW-1133">Transmembrane helix</keyword>
<organism evidence="6 7">
    <name type="scientific">Paenibacillus roseopurpureus</name>
    <dbReference type="NCBI Taxonomy" id="2918901"/>
    <lineage>
        <taxon>Bacteria</taxon>
        <taxon>Bacillati</taxon>
        <taxon>Bacillota</taxon>
        <taxon>Bacilli</taxon>
        <taxon>Bacillales</taxon>
        <taxon>Paenibacillaceae</taxon>
        <taxon>Paenibacillus</taxon>
    </lineage>
</organism>
<dbReference type="NCBIfam" id="TIGR00254">
    <property type="entry name" value="GGDEF"/>
    <property type="match status" value="1"/>
</dbReference>
<dbReference type="InterPro" id="IPR052155">
    <property type="entry name" value="Biofilm_reg_signaling"/>
</dbReference>
<evidence type="ECO:0000256" key="2">
    <source>
        <dbReference type="SAM" id="Phobius"/>
    </source>
</evidence>
<dbReference type="EMBL" id="CP130319">
    <property type="protein sequence ID" value="WNR45694.1"/>
    <property type="molecule type" value="Genomic_DNA"/>
</dbReference>
<dbReference type="KEGG" id="proo:MJB10_06225"/>
<dbReference type="SMART" id="SM01079">
    <property type="entry name" value="CHASE"/>
    <property type="match status" value="1"/>
</dbReference>
<dbReference type="Pfam" id="PF00563">
    <property type="entry name" value="EAL"/>
    <property type="match status" value="1"/>
</dbReference>
<dbReference type="InterPro" id="IPR043128">
    <property type="entry name" value="Rev_trsase/Diguanyl_cyclase"/>
</dbReference>
<dbReference type="PANTHER" id="PTHR44757:SF2">
    <property type="entry name" value="BIOFILM ARCHITECTURE MAINTENANCE PROTEIN MBAA"/>
    <property type="match status" value="1"/>
</dbReference>
<dbReference type="FunFam" id="3.20.20.450:FF:000001">
    <property type="entry name" value="Cyclic di-GMP phosphodiesterase yahA"/>
    <property type="match status" value="1"/>
</dbReference>
<dbReference type="InterPro" id="IPR006189">
    <property type="entry name" value="CHASE_dom"/>
</dbReference>
<dbReference type="RefSeq" id="WP_314802652.1">
    <property type="nucleotide sequence ID" value="NZ_CP130319.1"/>
</dbReference>
<evidence type="ECO:0000259" key="5">
    <source>
        <dbReference type="PROSITE" id="PS50887"/>
    </source>
</evidence>
<dbReference type="SUPFAM" id="SSF55073">
    <property type="entry name" value="Nucleotide cyclase"/>
    <property type="match status" value="1"/>
</dbReference>
<dbReference type="SMART" id="SM00052">
    <property type="entry name" value="EAL"/>
    <property type="match status" value="1"/>
</dbReference>
<dbReference type="AlphaFoldDB" id="A0AA96RLR5"/>
<evidence type="ECO:0000256" key="1">
    <source>
        <dbReference type="SAM" id="Coils"/>
    </source>
</evidence>
<feature type="domain" description="CHASE" evidence="3">
    <location>
        <begin position="103"/>
        <end position="186"/>
    </location>
</feature>
<accession>A0AA96RLR5</accession>
<dbReference type="Gene3D" id="3.30.70.270">
    <property type="match status" value="1"/>
</dbReference>
<feature type="transmembrane region" description="Helical" evidence="2">
    <location>
        <begin position="253"/>
        <end position="274"/>
    </location>
</feature>
<gene>
    <name evidence="6" type="ORF">MJB10_06225</name>
</gene>
<protein>
    <submittedName>
        <fullName evidence="6">EAL domain-containing protein</fullName>
    </submittedName>
</protein>
<keyword evidence="2" id="KW-0472">Membrane</keyword>
<dbReference type="InterPro" id="IPR000160">
    <property type="entry name" value="GGDEF_dom"/>
</dbReference>
<dbReference type="SUPFAM" id="SSF141868">
    <property type="entry name" value="EAL domain-like"/>
    <property type="match status" value="1"/>
</dbReference>